<dbReference type="EMBL" id="WMQE01000011">
    <property type="protein sequence ID" value="MTK21072.1"/>
    <property type="molecule type" value="Genomic_DNA"/>
</dbReference>
<evidence type="ECO:0000256" key="2">
    <source>
        <dbReference type="ARBA" id="ARBA00013064"/>
    </source>
</evidence>
<comment type="similarity">
    <text evidence="1">Belongs to the metallo-dependent hydrolases superfamily. CpsB/CapC family.</text>
</comment>
<gene>
    <name evidence="6" type="ORF">GMA92_06530</name>
</gene>
<dbReference type="Pfam" id="PF19567">
    <property type="entry name" value="CpsB_CapC"/>
    <property type="match status" value="1"/>
</dbReference>
<comment type="catalytic activity">
    <reaction evidence="5">
        <text>O-phospho-L-tyrosyl-[protein] + H2O = L-tyrosyl-[protein] + phosphate</text>
        <dbReference type="Rhea" id="RHEA:10684"/>
        <dbReference type="Rhea" id="RHEA-COMP:10136"/>
        <dbReference type="Rhea" id="RHEA-COMP:20101"/>
        <dbReference type="ChEBI" id="CHEBI:15377"/>
        <dbReference type="ChEBI" id="CHEBI:43474"/>
        <dbReference type="ChEBI" id="CHEBI:46858"/>
        <dbReference type="ChEBI" id="CHEBI:61978"/>
        <dbReference type="EC" id="3.1.3.48"/>
    </reaction>
</comment>
<comment type="caution">
    <text evidence="6">The sequence shown here is derived from an EMBL/GenBank/DDBJ whole genome shotgun (WGS) entry which is preliminary data.</text>
</comment>
<evidence type="ECO:0000256" key="4">
    <source>
        <dbReference type="ARBA" id="ARBA00022912"/>
    </source>
</evidence>
<proteinExistence type="inferred from homology"/>
<dbReference type="GO" id="GO:0004725">
    <property type="term" value="F:protein tyrosine phosphatase activity"/>
    <property type="evidence" value="ECO:0007669"/>
    <property type="project" value="UniProtKB-EC"/>
</dbReference>
<dbReference type="GeneID" id="60058021"/>
<organism evidence="6 7">
    <name type="scientific">Turicibacter sanguinis</name>
    <dbReference type="NCBI Taxonomy" id="154288"/>
    <lineage>
        <taxon>Bacteria</taxon>
        <taxon>Bacillati</taxon>
        <taxon>Bacillota</taxon>
        <taxon>Erysipelotrichia</taxon>
        <taxon>Erysipelotrichales</taxon>
        <taxon>Turicibacteraceae</taxon>
        <taxon>Turicibacter</taxon>
    </lineage>
</organism>
<protein>
    <recommendedName>
        <fullName evidence="2">protein-tyrosine-phosphatase</fullName>
        <ecNumber evidence="2">3.1.3.48</ecNumber>
    </recommendedName>
</protein>
<dbReference type="Proteomes" id="UP000487649">
    <property type="component" value="Unassembled WGS sequence"/>
</dbReference>
<dbReference type="OrthoDB" id="9788539at2"/>
<dbReference type="RefSeq" id="WP_006783676.1">
    <property type="nucleotide sequence ID" value="NZ_CABJBH010000010.1"/>
</dbReference>
<evidence type="ECO:0000256" key="3">
    <source>
        <dbReference type="ARBA" id="ARBA00022801"/>
    </source>
</evidence>
<dbReference type="PIRSF" id="PIRSF016557">
    <property type="entry name" value="Caps_synth_CpsB"/>
    <property type="match status" value="1"/>
</dbReference>
<evidence type="ECO:0000313" key="7">
    <source>
        <dbReference type="Proteomes" id="UP000487649"/>
    </source>
</evidence>
<reference evidence="6 7" key="1">
    <citation type="journal article" date="2019" name="Nat. Med.">
        <title>A library of human gut bacterial isolates paired with longitudinal multiomics data enables mechanistic microbiome research.</title>
        <authorList>
            <person name="Poyet M."/>
            <person name="Groussin M."/>
            <person name="Gibbons S.M."/>
            <person name="Avila-Pacheco J."/>
            <person name="Jiang X."/>
            <person name="Kearney S.M."/>
            <person name="Perrotta A.R."/>
            <person name="Berdy B."/>
            <person name="Zhao S."/>
            <person name="Lieberman T.D."/>
            <person name="Swanson P.K."/>
            <person name="Smith M."/>
            <person name="Roesemann S."/>
            <person name="Alexander J.E."/>
            <person name="Rich S.A."/>
            <person name="Livny J."/>
            <person name="Vlamakis H."/>
            <person name="Clish C."/>
            <person name="Bullock K."/>
            <person name="Deik A."/>
            <person name="Scott J."/>
            <person name="Pierce K.A."/>
            <person name="Xavier R.J."/>
            <person name="Alm E.J."/>
        </authorList>
    </citation>
    <scope>NUCLEOTIDE SEQUENCE [LARGE SCALE GENOMIC DNA]</scope>
    <source>
        <strain evidence="6 7">BIOML-A198</strain>
    </source>
</reference>
<dbReference type="SUPFAM" id="SSF89550">
    <property type="entry name" value="PHP domain-like"/>
    <property type="match status" value="1"/>
</dbReference>
<dbReference type="InterPro" id="IPR016195">
    <property type="entry name" value="Pol/histidinol_Pase-like"/>
</dbReference>
<dbReference type="InterPro" id="IPR016667">
    <property type="entry name" value="Caps_polysacc_synth_CpsB/CapC"/>
</dbReference>
<dbReference type="GO" id="GO:0030145">
    <property type="term" value="F:manganese ion binding"/>
    <property type="evidence" value="ECO:0007669"/>
    <property type="project" value="InterPro"/>
</dbReference>
<dbReference type="EC" id="3.1.3.48" evidence="2"/>
<accession>A0A173TLA3</accession>
<evidence type="ECO:0000313" key="6">
    <source>
        <dbReference type="EMBL" id="MTK21072.1"/>
    </source>
</evidence>
<dbReference type="Gene3D" id="3.20.20.140">
    <property type="entry name" value="Metal-dependent hydrolases"/>
    <property type="match status" value="1"/>
</dbReference>
<evidence type="ECO:0000256" key="1">
    <source>
        <dbReference type="ARBA" id="ARBA00005750"/>
    </source>
</evidence>
<dbReference type="PANTHER" id="PTHR39181">
    <property type="entry name" value="TYROSINE-PROTEIN PHOSPHATASE YWQE"/>
    <property type="match status" value="1"/>
</dbReference>
<dbReference type="PANTHER" id="PTHR39181:SF1">
    <property type="entry name" value="TYROSINE-PROTEIN PHOSPHATASE YWQE"/>
    <property type="match status" value="1"/>
</dbReference>
<name>A0A173TLA3_9FIRM</name>
<evidence type="ECO:0000256" key="5">
    <source>
        <dbReference type="ARBA" id="ARBA00051722"/>
    </source>
</evidence>
<dbReference type="AlphaFoldDB" id="A0A173TLA3"/>
<keyword evidence="3" id="KW-0378">Hydrolase</keyword>
<keyword evidence="4" id="KW-0904">Protein phosphatase</keyword>
<sequence length="260" mass="29621">MIDIHCHILPGIDDGAKSMDETLEMARIAVSEGIYHIIATPHYIQYSDYANKEQVQQLVDEVNNVLKKENIALSLAVGQEIYLTPDLPKLVESGEVSTLNNGQYILVEFPMNDIPLYAEDVFYELRLMGLTPILAHPERYPMIMEDPNILLKFLNLGVLCQANVGSIRGFFGERVQKTVITLIEHHMIHFVATDAHTPRNRAPKVRKALDEITRLSGDKARELFIENPLKVYNNELIEVVMPIEVQKSGFFKSLFSKFKR</sequence>